<sequence precursor="true">MKTIFQRSCLLLGLALACCGTADAQGRTRARLFWQDDADATVRYGDFKRQGNEYSLEAKTIDGFPALDVEEQSLVQMQADSGLILIGVRDQADGTIGSGWVAIESGGVEEPHGDHSHWKFPSAPSVLRSVIDTEQGNPAHLYHYGSSFVLANDKSSGMTITTAQRLRDPKPSADRTTFVLGGGGHITLAIAEDQVAYSTWIDRSGENSGRVDVVGLGSNNGKRYEIRCPSGGLHGATINEGKVFLAPADGVCWVPADMQMTGSADDVEVQHLAIGKGSKDKPLRTGAFANLKNHVLFTAGKEADCRLCWIDASGPSPAISTLLIPLDEAEGLSTPVVLETRDRRKLALTFAENRSDSSKDRLIVVDLDPNDDGNFSDAKQVQSIAVGPNQIEGHSGHHTVTVLPGRRQVALTNPGEGSIWIISLTDFKVAAKFEVPGTPTRLIALGG</sequence>
<evidence type="ECO:0000256" key="1">
    <source>
        <dbReference type="SAM" id="SignalP"/>
    </source>
</evidence>
<organism evidence="2 3">
    <name type="scientific">Rosistilla ulvae</name>
    <dbReference type="NCBI Taxonomy" id="1930277"/>
    <lineage>
        <taxon>Bacteria</taxon>
        <taxon>Pseudomonadati</taxon>
        <taxon>Planctomycetota</taxon>
        <taxon>Planctomycetia</taxon>
        <taxon>Pirellulales</taxon>
        <taxon>Pirellulaceae</taxon>
        <taxon>Rosistilla</taxon>
    </lineage>
</organism>
<dbReference type="RefSeq" id="WP_246105894.1">
    <property type="nucleotide sequence ID" value="NZ_CP036261.1"/>
</dbReference>
<dbReference type="SUPFAM" id="SSF75011">
    <property type="entry name" value="3-carboxy-cis,cis-mucoante lactonizing enzyme"/>
    <property type="match status" value="1"/>
</dbReference>
<dbReference type="Proteomes" id="UP000319557">
    <property type="component" value="Chromosome"/>
</dbReference>
<protein>
    <submittedName>
        <fullName evidence="2">Uncharacterized protein</fullName>
    </submittedName>
</protein>
<proteinExistence type="predicted"/>
<dbReference type="EMBL" id="CP036261">
    <property type="protein sequence ID" value="QDS85882.1"/>
    <property type="molecule type" value="Genomic_DNA"/>
</dbReference>
<dbReference type="PROSITE" id="PS51257">
    <property type="entry name" value="PROKAR_LIPOPROTEIN"/>
    <property type="match status" value="1"/>
</dbReference>
<gene>
    <name evidence="2" type="ORF">EC9_00390</name>
</gene>
<name>A0A517LTD1_9BACT</name>
<dbReference type="KEGG" id="ruv:EC9_00390"/>
<feature type="chain" id="PRO_5021727067" evidence="1">
    <location>
        <begin position="25"/>
        <end position="447"/>
    </location>
</feature>
<accession>A0A517LTD1</accession>
<feature type="signal peptide" evidence="1">
    <location>
        <begin position="1"/>
        <end position="24"/>
    </location>
</feature>
<dbReference type="AlphaFoldDB" id="A0A517LTD1"/>
<evidence type="ECO:0000313" key="2">
    <source>
        <dbReference type="EMBL" id="QDS85882.1"/>
    </source>
</evidence>
<keyword evidence="1" id="KW-0732">Signal</keyword>
<evidence type="ECO:0000313" key="3">
    <source>
        <dbReference type="Proteomes" id="UP000319557"/>
    </source>
</evidence>
<reference evidence="2 3" key="1">
    <citation type="submission" date="2019-02" db="EMBL/GenBank/DDBJ databases">
        <title>Deep-cultivation of Planctomycetes and their phenomic and genomic characterization uncovers novel biology.</title>
        <authorList>
            <person name="Wiegand S."/>
            <person name="Jogler M."/>
            <person name="Boedeker C."/>
            <person name="Pinto D."/>
            <person name="Vollmers J."/>
            <person name="Rivas-Marin E."/>
            <person name="Kohn T."/>
            <person name="Peeters S.H."/>
            <person name="Heuer A."/>
            <person name="Rast P."/>
            <person name="Oberbeckmann S."/>
            <person name="Bunk B."/>
            <person name="Jeske O."/>
            <person name="Meyerdierks A."/>
            <person name="Storesund J.E."/>
            <person name="Kallscheuer N."/>
            <person name="Luecker S."/>
            <person name="Lage O.M."/>
            <person name="Pohl T."/>
            <person name="Merkel B.J."/>
            <person name="Hornburger P."/>
            <person name="Mueller R.-W."/>
            <person name="Bruemmer F."/>
            <person name="Labrenz M."/>
            <person name="Spormann A.M."/>
            <person name="Op den Camp H."/>
            <person name="Overmann J."/>
            <person name="Amann R."/>
            <person name="Jetten M.S.M."/>
            <person name="Mascher T."/>
            <person name="Medema M.H."/>
            <person name="Devos D.P."/>
            <person name="Kaster A.-K."/>
            <person name="Ovreas L."/>
            <person name="Rohde M."/>
            <person name="Galperin M.Y."/>
            <person name="Jogler C."/>
        </authorList>
    </citation>
    <scope>NUCLEOTIDE SEQUENCE [LARGE SCALE GENOMIC DNA]</scope>
    <source>
        <strain evidence="2 3">EC9</strain>
    </source>
</reference>
<keyword evidence="3" id="KW-1185">Reference proteome</keyword>